<keyword evidence="2" id="KW-1133">Transmembrane helix</keyword>
<accession>A0A101FG51</accession>
<dbReference type="Pfam" id="PF03109">
    <property type="entry name" value="ABC1"/>
    <property type="match status" value="1"/>
</dbReference>
<protein>
    <submittedName>
        <fullName evidence="4">ABC-1-like protein kinase</fullName>
    </submittedName>
</protein>
<gene>
    <name evidence="4" type="ORF">XD66_0867</name>
</gene>
<feature type="transmembrane region" description="Helical" evidence="2">
    <location>
        <begin position="535"/>
        <end position="556"/>
    </location>
</feature>
<dbReference type="Proteomes" id="UP000053326">
    <property type="component" value="Unassembled WGS sequence"/>
</dbReference>
<dbReference type="PANTHER" id="PTHR10566">
    <property type="entry name" value="CHAPERONE-ACTIVITY OF BC1 COMPLEX CABC1 -RELATED"/>
    <property type="match status" value="1"/>
</dbReference>
<keyword evidence="2" id="KW-0812">Transmembrane</keyword>
<dbReference type="InterPro" id="IPR050154">
    <property type="entry name" value="UbiB_kinase"/>
</dbReference>
<organism evidence="4 5">
    <name type="scientific">Thermacetogenium phaeum</name>
    <dbReference type="NCBI Taxonomy" id="85874"/>
    <lineage>
        <taxon>Bacteria</taxon>
        <taxon>Bacillati</taxon>
        <taxon>Bacillota</taxon>
        <taxon>Clostridia</taxon>
        <taxon>Thermoanaerobacterales</taxon>
        <taxon>Thermoanaerobacteraceae</taxon>
        <taxon>Thermacetogenium</taxon>
    </lineage>
</organism>
<name>A0A101FG51_9THEO</name>
<dbReference type="CDD" id="cd05121">
    <property type="entry name" value="ABC1_ADCK3-like"/>
    <property type="match status" value="1"/>
</dbReference>
<evidence type="ECO:0000313" key="5">
    <source>
        <dbReference type="Proteomes" id="UP000053326"/>
    </source>
</evidence>
<dbReference type="InterPro" id="IPR011009">
    <property type="entry name" value="Kinase-like_dom_sf"/>
</dbReference>
<sequence length="558" mass="63208">MSRSRGLLYHYRHWHRYQEILSVLIRNGFGFVVERLDLPGLPLHRRLKKAVAPGKDELANLPQRVARVLGELGPTFIKLGQLLSTRADLLPAEYLQELAKLQDHVPPLPSEEVEKLIVQEFGRPINKIFAGFEPQALASASIGQVHRATLPDGQAVVVKIRRPGVARMIRVDLEILEDVAKIVEHRTRLGRIYNITGMLAEFRNSLLEELDFTLEGRNAEILKKNMQEDPHVYIPKVYWDYTTERVLVLEYVKGRKITNRKELLDAGFNPRFIAQTLVDSIIKQIYIDGFFHSDPHPGNLAIIPGNKIVFLDFGQVGHLDEELREKAADLVLALARHDIDGVLRGILRIGIANKQPDLTGLRRDISRLERKYYGMPLSEIQVGVSIQELMEVAWRHQIQAPSDFVMAVKALVTLEGTIRELAPDISLVEIAEPFARRVILHRYDPRRLLHIIRQNLAQTASGFAHLPALAEEVIEKMRSGRFVISVENRELPFAVNQLRRGIHHLALSMILSSLLIAGAILVSSNPSSFFVRFHLSEIIFGAALLTSLLLMITILLRN</sequence>
<evidence type="ECO:0000259" key="3">
    <source>
        <dbReference type="Pfam" id="PF03109"/>
    </source>
</evidence>
<feature type="transmembrane region" description="Helical" evidence="2">
    <location>
        <begin position="505"/>
        <end position="523"/>
    </location>
</feature>
<dbReference type="InterPro" id="IPR004147">
    <property type="entry name" value="ABC1_dom"/>
</dbReference>
<dbReference type="PATRIC" id="fig|85874.4.peg.228"/>
<keyword evidence="4" id="KW-0808">Transferase</keyword>
<feature type="domain" description="ABC1 atypical kinase-like" evidence="3">
    <location>
        <begin position="100"/>
        <end position="343"/>
    </location>
</feature>
<dbReference type="EMBL" id="LGFO01000097">
    <property type="protein sequence ID" value="KUK36424.1"/>
    <property type="molecule type" value="Genomic_DNA"/>
</dbReference>
<evidence type="ECO:0000256" key="1">
    <source>
        <dbReference type="ARBA" id="ARBA00009670"/>
    </source>
</evidence>
<keyword evidence="2" id="KW-0472">Membrane</keyword>
<proteinExistence type="inferred from homology"/>
<comment type="similarity">
    <text evidence="1">Belongs to the protein kinase superfamily. ADCK protein kinase family.</text>
</comment>
<evidence type="ECO:0000313" key="4">
    <source>
        <dbReference type="EMBL" id="KUK36424.1"/>
    </source>
</evidence>
<comment type="caution">
    <text evidence="4">The sequence shown here is derived from an EMBL/GenBank/DDBJ whole genome shotgun (WGS) entry which is preliminary data.</text>
</comment>
<dbReference type="SUPFAM" id="SSF56112">
    <property type="entry name" value="Protein kinase-like (PK-like)"/>
    <property type="match status" value="1"/>
</dbReference>
<dbReference type="PANTHER" id="PTHR10566:SF113">
    <property type="entry name" value="PROTEIN ACTIVITY OF BC1 COMPLEX KINASE 7, CHLOROPLASTIC"/>
    <property type="match status" value="1"/>
</dbReference>
<reference evidence="5" key="1">
    <citation type="journal article" date="2015" name="MBio">
        <title>Genome-Resolved Metagenomic Analysis Reveals Roles for Candidate Phyla and Other Microbial Community Members in Biogeochemical Transformations in Oil Reservoirs.</title>
        <authorList>
            <person name="Hu P."/>
            <person name="Tom L."/>
            <person name="Singh A."/>
            <person name="Thomas B.C."/>
            <person name="Baker B.J."/>
            <person name="Piceno Y.M."/>
            <person name="Andersen G.L."/>
            <person name="Banfield J.F."/>
        </authorList>
    </citation>
    <scope>NUCLEOTIDE SEQUENCE [LARGE SCALE GENOMIC DNA]</scope>
</reference>
<keyword evidence="4" id="KW-0418">Kinase</keyword>
<dbReference type="GO" id="GO:0016301">
    <property type="term" value="F:kinase activity"/>
    <property type="evidence" value="ECO:0007669"/>
    <property type="project" value="UniProtKB-KW"/>
</dbReference>
<dbReference type="AlphaFoldDB" id="A0A101FG51"/>
<evidence type="ECO:0000256" key="2">
    <source>
        <dbReference type="SAM" id="Phobius"/>
    </source>
</evidence>